<dbReference type="EMBL" id="JBBPEH010000005">
    <property type="protein sequence ID" value="KAK7538512.1"/>
    <property type="molecule type" value="Genomic_DNA"/>
</dbReference>
<keyword evidence="2" id="KW-1185">Reference proteome</keyword>
<proteinExistence type="predicted"/>
<dbReference type="RefSeq" id="XP_066656199.1">
    <property type="nucleotide sequence ID" value="XM_066795423.1"/>
</dbReference>
<reference evidence="1 2" key="1">
    <citation type="submission" date="2024-04" db="EMBL/GenBank/DDBJ databases">
        <title>Phyllosticta paracitricarpa is synonymous to the EU quarantine fungus P. citricarpa based on phylogenomic analyses.</title>
        <authorList>
            <consortium name="Lawrence Berkeley National Laboratory"/>
            <person name="Van ingen-buijs V.A."/>
            <person name="Van westerhoven A.C."/>
            <person name="Haridas S."/>
            <person name="Skiadas P."/>
            <person name="Martin F."/>
            <person name="Groenewald J.Z."/>
            <person name="Crous P.W."/>
            <person name="Seidl M.F."/>
        </authorList>
    </citation>
    <scope>NUCLEOTIDE SEQUENCE [LARGE SCALE GENOMIC DNA]</scope>
    <source>
        <strain evidence="1 2">CPC 17464</strain>
    </source>
</reference>
<protein>
    <submittedName>
        <fullName evidence="1">Uncharacterized protein</fullName>
    </submittedName>
</protein>
<evidence type="ECO:0000313" key="1">
    <source>
        <dbReference type="EMBL" id="KAK7538512.1"/>
    </source>
</evidence>
<gene>
    <name evidence="1" type="ORF">J3D65DRAFT_331789</name>
</gene>
<evidence type="ECO:0000313" key="2">
    <source>
        <dbReference type="Proteomes" id="UP001360953"/>
    </source>
</evidence>
<dbReference type="Proteomes" id="UP001360953">
    <property type="component" value="Unassembled WGS sequence"/>
</dbReference>
<dbReference type="GeneID" id="92028329"/>
<sequence length="205" mass="22830">MQVCRLQRQNVVSSDAVQCAASCPCGMFLSWDFASCSWPRSSQHGKMSGGSSANFQALGSLMLSVGCFFQQPLSRPEMLIPARHDWLPARHRRAFGVGSAGPSSDRTPSIKQSRKHSLDWQSARRFACRSSTACYTMVTGSDAGQPSCNERFGANLAACDHFAYGFTQHPTRKRRPWRLKHCAMLGCDRRKECLALTAVNQRYCR</sequence>
<accession>A0ABR1LTL6</accession>
<comment type="caution">
    <text evidence="1">The sequence shown here is derived from an EMBL/GenBank/DDBJ whole genome shotgun (WGS) entry which is preliminary data.</text>
</comment>
<name>A0ABR1LTL6_9PEZI</name>
<organism evidence="1 2">
    <name type="scientific">Phyllosticta citribraziliensis</name>
    <dbReference type="NCBI Taxonomy" id="989973"/>
    <lineage>
        <taxon>Eukaryota</taxon>
        <taxon>Fungi</taxon>
        <taxon>Dikarya</taxon>
        <taxon>Ascomycota</taxon>
        <taxon>Pezizomycotina</taxon>
        <taxon>Dothideomycetes</taxon>
        <taxon>Dothideomycetes incertae sedis</taxon>
        <taxon>Botryosphaeriales</taxon>
        <taxon>Phyllostictaceae</taxon>
        <taxon>Phyllosticta</taxon>
    </lineage>
</organism>